<comment type="cofactor">
    <cofactor evidence="1 2">
        <name>Zn(2+)</name>
        <dbReference type="ChEBI" id="CHEBI:29105"/>
    </cofactor>
    <text evidence="1 2">Binds 1 zinc ion per subunit.</text>
</comment>
<evidence type="ECO:0000259" key="3">
    <source>
        <dbReference type="PROSITE" id="PS51864"/>
    </source>
</evidence>
<dbReference type="GO" id="GO:0006508">
    <property type="term" value="P:proteolysis"/>
    <property type="evidence" value="ECO:0007669"/>
    <property type="project" value="UniProtKB-KW"/>
</dbReference>
<feature type="active site" evidence="1">
    <location>
        <position position="171"/>
    </location>
</feature>
<dbReference type="CDD" id="cd04280">
    <property type="entry name" value="ZnMc_astacin_like"/>
    <property type="match status" value="1"/>
</dbReference>
<dbReference type="PANTHER" id="PTHR10127">
    <property type="entry name" value="DISCOIDIN, CUB, EGF, LAMININ , AND ZINC METALLOPROTEASE DOMAIN CONTAINING"/>
    <property type="match status" value="1"/>
</dbReference>
<feature type="binding site" evidence="1">
    <location>
        <position position="170"/>
    </location>
    <ligand>
        <name>Zn(2+)</name>
        <dbReference type="ChEBI" id="CHEBI:29105"/>
        <note>catalytic</note>
    </ligand>
</feature>
<keyword evidence="1" id="KW-1015">Disulfide bond</keyword>
<feature type="binding site" evidence="1">
    <location>
        <position position="180"/>
    </location>
    <ligand>
        <name>Zn(2+)</name>
        <dbReference type="ChEBI" id="CHEBI:29105"/>
        <note>catalytic</note>
    </ligand>
</feature>
<dbReference type="GO" id="GO:0004222">
    <property type="term" value="F:metalloendopeptidase activity"/>
    <property type="evidence" value="ECO:0007669"/>
    <property type="project" value="UniProtKB-UniRule"/>
</dbReference>
<keyword evidence="1 2" id="KW-0482">Metalloprotease</keyword>
<proteinExistence type="predicted"/>
<feature type="domain" description="Peptidase M12A" evidence="3">
    <location>
        <begin position="75"/>
        <end position="272"/>
    </location>
</feature>
<feature type="binding site" evidence="1">
    <location>
        <position position="174"/>
    </location>
    <ligand>
        <name>Zn(2+)</name>
        <dbReference type="ChEBI" id="CHEBI:29105"/>
        <note>catalytic</note>
    </ligand>
</feature>
<reference evidence="5" key="1">
    <citation type="submission" date="2025-08" db="UniProtKB">
        <authorList>
            <consortium name="RefSeq"/>
        </authorList>
    </citation>
    <scope>IDENTIFICATION</scope>
    <source>
        <tissue evidence="5">Whole larval tissue</tissue>
    </source>
</reference>
<name>A0A9R0CVX2_SPOFR</name>
<dbReference type="GO" id="GO:0008270">
    <property type="term" value="F:zinc ion binding"/>
    <property type="evidence" value="ECO:0007669"/>
    <property type="project" value="UniProtKB-UniRule"/>
</dbReference>
<keyword evidence="1 2" id="KW-0862">Zinc</keyword>
<protein>
    <recommendedName>
        <fullName evidence="2">Metalloendopeptidase</fullName>
        <ecNumber evidence="2">3.4.24.-</ecNumber>
    </recommendedName>
</protein>
<dbReference type="PANTHER" id="PTHR10127:SF814">
    <property type="entry name" value="MEPRIN A SUBUNIT BETA"/>
    <property type="match status" value="1"/>
</dbReference>
<keyword evidence="1 2" id="KW-0645">Protease</keyword>
<dbReference type="InterPro" id="IPR034035">
    <property type="entry name" value="Astacin-like_dom"/>
</dbReference>
<keyword evidence="2" id="KW-0732">Signal</keyword>
<dbReference type="AlphaFoldDB" id="A0A9R0CVX2"/>
<dbReference type="GeneID" id="118263151"/>
<feature type="signal peptide" evidence="2">
    <location>
        <begin position="1"/>
        <end position="21"/>
    </location>
</feature>
<dbReference type="InterPro" id="IPR024079">
    <property type="entry name" value="MetalloPept_cat_dom_sf"/>
</dbReference>
<dbReference type="InterPro" id="IPR006026">
    <property type="entry name" value="Peptidase_Metallo"/>
</dbReference>
<dbReference type="PRINTS" id="PR00480">
    <property type="entry name" value="ASTACIN"/>
</dbReference>
<evidence type="ECO:0000256" key="1">
    <source>
        <dbReference type="PROSITE-ProRule" id="PRU01211"/>
    </source>
</evidence>
<keyword evidence="4" id="KW-1185">Reference proteome</keyword>
<evidence type="ECO:0000313" key="5">
    <source>
        <dbReference type="RefSeq" id="XP_035430854.2"/>
    </source>
</evidence>
<keyword evidence="1 2" id="KW-0378">Hydrolase</keyword>
<dbReference type="InterPro" id="IPR001506">
    <property type="entry name" value="Peptidase_M12A"/>
</dbReference>
<dbReference type="PROSITE" id="PS51864">
    <property type="entry name" value="ASTACIN"/>
    <property type="match status" value="1"/>
</dbReference>
<evidence type="ECO:0000256" key="2">
    <source>
        <dbReference type="RuleBase" id="RU361183"/>
    </source>
</evidence>
<evidence type="ECO:0000313" key="4">
    <source>
        <dbReference type="Proteomes" id="UP000829999"/>
    </source>
</evidence>
<dbReference type="Pfam" id="PF01400">
    <property type="entry name" value="Astacin"/>
    <property type="match status" value="1"/>
</dbReference>
<sequence length="294" mass="33393">MQQFHMRLVVLSIIIVTSISAGSPIYDNVDFETDDAPIYDYVDFETDGEYGDYFEGDTAMPDSQPQAIDGSFARNGLIDETRRWPNHTVVYHINEEDFDEEQLSKINAAMADIANHSCVIFRPRETDDEHAVIIKGSDICSAKVGYAPYHADLQVIELADTCFKHGTIIHELLHTLGFRHMHSTYDRDDYIDVLWDNVQPGYEENFIKDDSDYVTNFGVPYDYNSVLHYTESAFTANGNNTIIPLKENVTNIGQRDGLSHGDILKVNRMYCVNNGTGDEDDPFAEYDEEVSIDK</sequence>
<comment type="caution">
    <text evidence="1">Lacks conserved residue(s) required for the propagation of feature annotation.</text>
</comment>
<dbReference type="RefSeq" id="XP_035430854.2">
    <property type="nucleotide sequence ID" value="XM_035574961.2"/>
</dbReference>
<organism evidence="4 5">
    <name type="scientific">Spodoptera frugiperda</name>
    <name type="common">Fall armyworm</name>
    <dbReference type="NCBI Taxonomy" id="7108"/>
    <lineage>
        <taxon>Eukaryota</taxon>
        <taxon>Metazoa</taxon>
        <taxon>Ecdysozoa</taxon>
        <taxon>Arthropoda</taxon>
        <taxon>Hexapoda</taxon>
        <taxon>Insecta</taxon>
        <taxon>Pterygota</taxon>
        <taxon>Neoptera</taxon>
        <taxon>Endopterygota</taxon>
        <taxon>Lepidoptera</taxon>
        <taxon>Glossata</taxon>
        <taxon>Ditrysia</taxon>
        <taxon>Noctuoidea</taxon>
        <taxon>Noctuidae</taxon>
        <taxon>Amphipyrinae</taxon>
        <taxon>Spodoptera</taxon>
    </lineage>
</organism>
<dbReference type="Proteomes" id="UP000829999">
    <property type="component" value="Chromosome 12"/>
</dbReference>
<feature type="disulfide bond" evidence="1">
    <location>
        <begin position="140"/>
        <end position="162"/>
    </location>
</feature>
<accession>A0A9R0CVX2</accession>
<dbReference type="SUPFAM" id="SSF55486">
    <property type="entry name" value="Metalloproteases ('zincins'), catalytic domain"/>
    <property type="match status" value="1"/>
</dbReference>
<keyword evidence="1 2" id="KW-0479">Metal-binding</keyword>
<dbReference type="Gene3D" id="3.40.390.10">
    <property type="entry name" value="Collagenase (Catalytic Domain)"/>
    <property type="match status" value="1"/>
</dbReference>
<gene>
    <name evidence="5" type="primary">LOC118263151</name>
</gene>
<dbReference type="SMART" id="SM00235">
    <property type="entry name" value="ZnMc"/>
    <property type="match status" value="1"/>
</dbReference>
<feature type="chain" id="PRO_5040543740" description="Metalloendopeptidase" evidence="2">
    <location>
        <begin position="22"/>
        <end position="294"/>
    </location>
</feature>
<dbReference type="EC" id="3.4.24.-" evidence="2"/>